<dbReference type="Pfam" id="PF05258">
    <property type="entry name" value="DciA"/>
    <property type="match status" value="1"/>
</dbReference>
<dbReference type="RefSeq" id="WP_091190032.1">
    <property type="nucleotide sequence ID" value="NZ_FOVE01000002.1"/>
</dbReference>
<reference evidence="2" key="1">
    <citation type="submission" date="2016-10" db="EMBL/GenBank/DDBJ databases">
        <authorList>
            <person name="Varghese N."/>
            <person name="Submissions S."/>
        </authorList>
    </citation>
    <scope>NUCLEOTIDE SEQUENCE [LARGE SCALE GENOMIC DNA]</scope>
    <source>
        <strain evidence="2">DSM 6150</strain>
    </source>
</reference>
<gene>
    <name evidence="1" type="ORF">SAMN05660284_00249</name>
</gene>
<sequence>MQRRPSRPGFVGRDPGLARIVNRVGELQQVLDLVRHATPPELAPLCQGVAWSGSTVVIGVPHSAAATRLRLAAPAILAALQDAGWHATAILPRVQVNLNHEKPRRTNRLSIPPAAQKAFADLANTLEDKDLQDAIQTLLKHQKQS</sequence>
<accession>A0A1I4VK81</accession>
<keyword evidence="2" id="KW-1185">Reference proteome</keyword>
<proteinExistence type="predicted"/>
<evidence type="ECO:0000313" key="2">
    <source>
        <dbReference type="Proteomes" id="UP000242869"/>
    </source>
</evidence>
<dbReference type="InterPro" id="IPR007922">
    <property type="entry name" value="DciA-like"/>
</dbReference>
<evidence type="ECO:0008006" key="3">
    <source>
        <dbReference type="Google" id="ProtNLM"/>
    </source>
</evidence>
<dbReference type="STRING" id="83765.SAMN05660284_00249"/>
<dbReference type="Proteomes" id="UP000242869">
    <property type="component" value="Unassembled WGS sequence"/>
</dbReference>
<name>A0A1I4VK81_9NEIS</name>
<dbReference type="EMBL" id="FOVE01000002">
    <property type="protein sequence ID" value="SFN01631.1"/>
    <property type="molecule type" value="Genomic_DNA"/>
</dbReference>
<protein>
    <recommendedName>
        <fullName evidence="3">DUF721 domain-containing protein</fullName>
    </recommendedName>
</protein>
<organism evidence="1 2">
    <name type="scientific">Formivibrio citricus</name>
    <dbReference type="NCBI Taxonomy" id="83765"/>
    <lineage>
        <taxon>Bacteria</taxon>
        <taxon>Pseudomonadati</taxon>
        <taxon>Pseudomonadota</taxon>
        <taxon>Betaproteobacteria</taxon>
        <taxon>Neisseriales</taxon>
        <taxon>Chitinibacteraceae</taxon>
        <taxon>Formivibrio</taxon>
    </lineage>
</organism>
<dbReference type="AlphaFoldDB" id="A0A1I4VK81"/>
<dbReference type="OrthoDB" id="8588398at2"/>
<evidence type="ECO:0000313" key="1">
    <source>
        <dbReference type="EMBL" id="SFN01631.1"/>
    </source>
</evidence>